<evidence type="ECO:0000259" key="2">
    <source>
        <dbReference type="Pfam" id="PF13786"/>
    </source>
</evidence>
<accession>A0ABS1H436</accession>
<dbReference type="Gene3D" id="2.60.40.1640">
    <property type="entry name" value="Conserved domain protein"/>
    <property type="match status" value="1"/>
</dbReference>
<feature type="domain" description="DUF5643" evidence="3">
    <location>
        <begin position="234"/>
        <end position="346"/>
    </location>
</feature>
<keyword evidence="1" id="KW-0812">Transmembrane</keyword>
<proteinExistence type="predicted"/>
<dbReference type="EMBL" id="JAEOAH010000003">
    <property type="protein sequence ID" value="MBK3493917.1"/>
    <property type="molecule type" value="Genomic_DNA"/>
</dbReference>
<dbReference type="Pfam" id="PF13786">
    <property type="entry name" value="DUF4179"/>
    <property type="match status" value="1"/>
</dbReference>
<gene>
    <name evidence="4" type="ORF">JFL43_03395</name>
</gene>
<dbReference type="Proteomes" id="UP000618943">
    <property type="component" value="Unassembled WGS sequence"/>
</dbReference>
<comment type="caution">
    <text evidence="4">The sequence shown here is derived from an EMBL/GenBank/DDBJ whole genome shotgun (WGS) entry which is preliminary data.</text>
</comment>
<dbReference type="RefSeq" id="WP_200747923.1">
    <property type="nucleotide sequence ID" value="NZ_JAEOAH010000003.1"/>
</dbReference>
<dbReference type="InterPro" id="IPR025436">
    <property type="entry name" value="DUF4179"/>
</dbReference>
<reference evidence="4 5" key="1">
    <citation type="submission" date="2020-12" db="EMBL/GenBank/DDBJ databases">
        <title>YIM B01967 draft genome.</title>
        <authorList>
            <person name="Yan X."/>
        </authorList>
    </citation>
    <scope>NUCLEOTIDE SEQUENCE [LARGE SCALE GENOMIC DNA]</scope>
    <source>
        <strain evidence="4 5">YIM B01967</strain>
    </source>
</reference>
<organism evidence="4 5">
    <name type="scientific">Viridibacillus soli</name>
    <dbReference type="NCBI Taxonomy" id="2798301"/>
    <lineage>
        <taxon>Bacteria</taxon>
        <taxon>Bacillati</taxon>
        <taxon>Bacillota</taxon>
        <taxon>Bacilli</taxon>
        <taxon>Bacillales</taxon>
        <taxon>Caryophanaceae</taxon>
        <taxon>Viridibacillus</taxon>
    </lineage>
</organism>
<sequence>MKKLYKQFNDLKIDEDIQAMPVSELEKARVKKNVMKRKNKKHLSRNIAVAAVIFAASTISLSAAYPSFAFQLPLIGNVFSYFTEQNKAFEKYNAYSTDIGKTKESNGISVTITKAVYDRESIAIAYLIESEKNLGGFPTFSGQPTVAEYKNLHHSSSVGVKKISKNQYAGLYVINLKDSMPIDKINVNWDVDAIQNLHNNEISTLGIPNLKVPGDWSFDFSLHALETDSILFSDISTQKKGVEVKLNKITTTPISSVLYLSHYADQAIRKNSEHVGLTYLITDNLGNKYKEIPAGITDFDAYSRDSRIATEAFDKEATSITITPEVRLSISPDKIKTFKMKPIKVQLP</sequence>
<keyword evidence="5" id="KW-1185">Reference proteome</keyword>
<evidence type="ECO:0000313" key="4">
    <source>
        <dbReference type="EMBL" id="MBK3493917.1"/>
    </source>
</evidence>
<evidence type="ECO:0000259" key="3">
    <source>
        <dbReference type="Pfam" id="PF18705"/>
    </source>
</evidence>
<evidence type="ECO:0000256" key="1">
    <source>
        <dbReference type="SAM" id="Phobius"/>
    </source>
</evidence>
<feature type="transmembrane region" description="Helical" evidence="1">
    <location>
        <begin position="46"/>
        <end position="65"/>
    </location>
</feature>
<dbReference type="Pfam" id="PF18705">
    <property type="entry name" value="DUF5643"/>
    <property type="match status" value="1"/>
</dbReference>
<name>A0ABS1H436_9BACL</name>
<dbReference type="InterPro" id="IPR040680">
    <property type="entry name" value="DUF5643"/>
</dbReference>
<feature type="domain" description="DUF4179" evidence="2">
    <location>
        <begin position="39"/>
        <end position="130"/>
    </location>
</feature>
<evidence type="ECO:0000313" key="5">
    <source>
        <dbReference type="Proteomes" id="UP000618943"/>
    </source>
</evidence>
<keyword evidence="1" id="KW-1133">Transmembrane helix</keyword>
<dbReference type="Gene3D" id="2.60.40.1630">
    <property type="entry name" value="bacillus anthracis domain"/>
    <property type="match status" value="1"/>
</dbReference>
<keyword evidence="1" id="KW-0472">Membrane</keyword>
<protein>
    <submittedName>
        <fullName evidence="4">DUF4179 domain-containing protein</fullName>
    </submittedName>
</protein>